<evidence type="ECO:0000313" key="2">
    <source>
        <dbReference type="EMBL" id="KAF7308483.1"/>
    </source>
</evidence>
<feature type="compositionally biased region" description="Basic and acidic residues" evidence="1">
    <location>
        <begin position="29"/>
        <end position="40"/>
    </location>
</feature>
<dbReference type="Proteomes" id="UP000613580">
    <property type="component" value="Unassembled WGS sequence"/>
</dbReference>
<feature type="compositionally biased region" description="Polar residues" evidence="1">
    <location>
        <begin position="41"/>
        <end position="52"/>
    </location>
</feature>
<feature type="compositionally biased region" description="Acidic residues" evidence="1">
    <location>
        <begin position="233"/>
        <end position="244"/>
    </location>
</feature>
<gene>
    <name evidence="2" type="ORF">HMN09_00697300</name>
</gene>
<feature type="region of interest" description="Disordered" evidence="1">
    <location>
        <begin position="12"/>
        <end position="54"/>
    </location>
</feature>
<evidence type="ECO:0000256" key="1">
    <source>
        <dbReference type="SAM" id="MobiDB-lite"/>
    </source>
</evidence>
<feature type="region of interest" description="Disordered" evidence="1">
    <location>
        <begin position="280"/>
        <end position="317"/>
    </location>
</feature>
<accession>A0A8H6T042</accession>
<comment type="caution">
    <text evidence="2">The sequence shown here is derived from an EMBL/GenBank/DDBJ whole genome shotgun (WGS) entry which is preliminary data.</text>
</comment>
<feature type="compositionally biased region" description="Polar residues" evidence="1">
    <location>
        <begin position="179"/>
        <end position="195"/>
    </location>
</feature>
<organism evidence="2 3">
    <name type="scientific">Mycena chlorophos</name>
    <name type="common">Agaric fungus</name>
    <name type="synonym">Agaricus chlorophos</name>
    <dbReference type="NCBI Taxonomy" id="658473"/>
    <lineage>
        <taxon>Eukaryota</taxon>
        <taxon>Fungi</taxon>
        <taxon>Dikarya</taxon>
        <taxon>Basidiomycota</taxon>
        <taxon>Agaricomycotina</taxon>
        <taxon>Agaricomycetes</taxon>
        <taxon>Agaricomycetidae</taxon>
        <taxon>Agaricales</taxon>
        <taxon>Marasmiineae</taxon>
        <taxon>Mycenaceae</taxon>
        <taxon>Mycena</taxon>
    </lineage>
</organism>
<feature type="compositionally biased region" description="Pro residues" evidence="1">
    <location>
        <begin position="124"/>
        <end position="133"/>
    </location>
</feature>
<protein>
    <submittedName>
        <fullName evidence="2">Uncharacterized protein</fullName>
    </submittedName>
</protein>
<dbReference type="EMBL" id="JACAZE010000008">
    <property type="protein sequence ID" value="KAF7308483.1"/>
    <property type="molecule type" value="Genomic_DNA"/>
</dbReference>
<evidence type="ECO:0000313" key="3">
    <source>
        <dbReference type="Proteomes" id="UP000613580"/>
    </source>
</evidence>
<feature type="region of interest" description="Disordered" evidence="1">
    <location>
        <begin position="90"/>
        <end position="260"/>
    </location>
</feature>
<reference evidence="2" key="1">
    <citation type="submission" date="2020-05" db="EMBL/GenBank/DDBJ databases">
        <title>Mycena genomes resolve the evolution of fungal bioluminescence.</title>
        <authorList>
            <person name="Tsai I.J."/>
        </authorList>
    </citation>
    <scope>NUCLEOTIDE SEQUENCE</scope>
    <source>
        <strain evidence="2">110903Hualien_Pintung</strain>
    </source>
</reference>
<sequence length="350" mass="38890">MALLSSYSSFFRSGLLSPPLSSQTSLYSESRDSFELESSPRRSSLPTESSRPTPFEDEEFAFYFTLQPRRDSHEYRSFLSLDLAESLSMRSNSMKRKHSSRRSQRPSRELSTAGLQQLPDSPNLLPPPSPFSPRTPTSARSIPSSKPAPAAKLPEVPLLLSPKMVRLQAPPGPKRKPSVLSSMTRDSATSSTVSTRYRLKRRSKALAALEGRRRHPPPSSFAPVATDNFMSLSDDDDDQPEDFFDPVSPPAPNPFPVEDLDFSLSDDQLIMLIARLEDGDLRSAPSPPSKPHSRHSSAYNPHSRQHSSSGSEKSKSRFMPTLGFESFMDFHNDDDSSGWSSWRGVVEVAS</sequence>
<dbReference type="AlphaFoldDB" id="A0A8H6T042"/>
<feature type="compositionally biased region" description="Basic residues" evidence="1">
    <location>
        <begin position="93"/>
        <end position="105"/>
    </location>
</feature>
<keyword evidence="3" id="KW-1185">Reference proteome</keyword>
<proteinExistence type="predicted"/>
<feature type="compositionally biased region" description="Low complexity" evidence="1">
    <location>
        <begin position="134"/>
        <end position="154"/>
    </location>
</feature>
<dbReference type="OrthoDB" id="3260393at2759"/>
<feature type="compositionally biased region" description="Low complexity" evidence="1">
    <location>
        <begin position="12"/>
        <end position="28"/>
    </location>
</feature>
<name>A0A8H6T042_MYCCL</name>